<name>A0ABN8Z620_RANTA</name>
<organism evidence="1 2">
    <name type="scientific">Rangifer tarandus platyrhynchus</name>
    <name type="common">Svalbard reindeer</name>
    <dbReference type="NCBI Taxonomy" id="3082113"/>
    <lineage>
        <taxon>Eukaryota</taxon>
        <taxon>Metazoa</taxon>
        <taxon>Chordata</taxon>
        <taxon>Craniata</taxon>
        <taxon>Vertebrata</taxon>
        <taxon>Euteleostomi</taxon>
        <taxon>Mammalia</taxon>
        <taxon>Eutheria</taxon>
        <taxon>Laurasiatheria</taxon>
        <taxon>Artiodactyla</taxon>
        <taxon>Ruminantia</taxon>
        <taxon>Pecora</taxon>
        <taxon>Cervidae</taxon>
        <taxon>Odocoileinae</taxon>
        <taxon>Rangifer</taxon>
    </lineage>
</organism>
<dbReference type="Proteomes" id="UP001176941">
    <property type="component" value="Chromosome 28"/>
</dbReference>
<proteinExistence type="predicted"/>
<evidence type="ECO:0000313" key="2">
    <source>
        <dbReference type="Proteomes" id="UP001176941"/>
    </source>
</evidence>
<keyword evidence="2" id="KW-1185">Reference proteome</keyword>
<protein>
    <submittedName>
        <fullName evidence="1">Uncharacterized protein</fullName>
    </submittedName>
</protein>
<gene>
    <name evidence="1" type="ORF">MRATA1EN1_LOCUS17199</name>
</gene>
<accession>A0ABN8Z620</accession>
<dbReference type="EMBL" id="OX459964">
    <property type="protein sequence ID" value="CAI9168237.1"/>
    <property type="molecule type" value="Genomic_DNA"/>
</dbReference>
<sequence length="133" mass="13819">MTHCVTGSMYLLVISHICPDVFLTLKSQKYPRDPSSLLYVHIAGPLPHPNLQYGAQRKGSGAAEPGDRWGGRPLGLCVEAKQCPLGGLGGPGGVGLLRASFVPLGLGLLSSPCSCEETGVCGSTETCTWAPPT</sequence>
<evidence type="ECO:0000313" key="1">
    <source>
        <dbReference type="EMBL" id="CAI9168237.1"/>
    </source>
</evidence>
<reference evidence="1" key="1">
    <citation type="submission" date="2023-04" db="EMBL/GenBank/DDBJ databases">
        <authorList>
            <consortium name="ELIXIR-Norway"/>
        </authorList>
    </citation>
    <scope>NUCLEOTIDE SEQUENCE [LARGE SCALE GENOMIC DNA]</scope>
</reference>